<dbReference type="Pfam" id="PF00358">
    <property type="entry name" value="PTS_EIIA_1"/>
    <property type="match status" value="1"/>
</dbReference>
<feature type="domain" description="PTS EIIB type-1" evidence="14">
    <location>
        <begin position="4"/>
        <end position="86"/>
    </location>
</feature>
<feature type="transmembrane region" description="Helical" evidence="12">
    <location>
        <begin position="175"/>
        <end position="194"/>
    </location>
</feature>
<dbReference type="InterPro" id="IPR036878">
    <property type="entry name" value="Glu_permease_IIB"/>
</dbReference>
<dbReference type="Gene3D" id="3.30.1360.60">
    <property type="entry name" value="Glucose permease domain IIB"/>
    <property type="match status" value="1"/>
</dbReference>
<evidence type="ECO:0000256" key="10">
    <source>
        <dbReference type="ARBA" id="ARBA00023136"/>
    </source>
</evidence>
<feature type="transmembrane region" description="Helical" evidence="12">
    <location>
        <begin position="331"/>
        <end position="348"/>
    </location>
</feature>
<gene>
    <name evidence="16" type="ORF">J2S15_003779</name>
</gene>
<dbReference type="PANTHER" id="PTHR30175:SF1">
    <property type="entry name" value="PTS SYSTEM ARBUTIN-, CELLOBIOSE-, AND SALICIN-SPECIFIC EIIBC COMPONENT-RELATED"/>
    <property type="match status" value="1"/>
</dbReference>
<dbReference type="Proteomes" id="UP001230220">
    <property type="component" value="Unassembled WGS sequence"/>
</dbReference>
<reference evidence="16 17" key="1">
    <citation type="submission" date="2023-07" db="EMBL/GenBank/DDBJ databases">
        <title>Genomic Encyclopedia of Type Strains, Phase IV (KMG-IV): sequencing the most valuable type-strain genomes for metagenomic binning, comparative biology and taxonomic classification.</title>
        <authorList>
            <person name="Goeker M."/>
        </authorList>
    </citation>
    <scope>NUCLEOTIDE SEQUENCE [LARGE SCALE GENOMIC DNA]</scope>
    <source>
        <strain evidence="16 17">DSM 16784</strain>
    </source>
</reference>
<evidence type="ECO:0000256" key="4">
    <source>
        <dbReference type="ARBA" id="ARBA00022597"/>
    </source>
</evidence>
<evidence type="ECO:0000256" key="9">
    <source>
        <dbReference type="ARBA" id="ARBA00022989"/>
    </source>
</evidence>
<keyword evidence="2" id="KW-0813">Transport</keyword>
<feature type="domain" description="PTS EIIC type-1" evidence="15">
    <location>
        <begin position="105"/>
        <end position="462"/>
    </location>
</feature>
<feature type="active site" description="Phosphocysteine intermediate; for EIIB activity" evidence="11">
    <location>
        <position position="26"/>
    </location>
</feature>
<dbReference type="PROSITE" id="PS51098">
    <property type="entry name" value="PTS_EIIB_TYPE_1"/>
    <property type="match status" value="1"/>
</dbReference>
<dbReference type="SUPFAM" id="SSF55604">
    <property type="entry name" value="Glucose permease domain IIB"/>
    <property type="match status" value="1"/>
</dbReference>
<dbReference type="InterPro" id="IPR001996">
    <property type="entry name" value="PTS_IIB_1"/>
</dbReference>
<feature type="transmembrane region" description="Helical" evidence="12">
    <location>
        <begin position="247"/>
        <end position="271"/>
    </location>
</feature>
<proteinExistence type="predicted"/>
<dbReference type="PROSITE" id="PS51103">
    <property type="entry name" value="PTS_EIIC_TYPE_1"/>
    <property type="match status" value="1"/>
</dbReference>
<evidence type="ECO:0000256" key="6">
    <source>
        <dbReference type="ARBA" id="ARBA00022683"/>
    </source>
</evidence>
<dbReference type="PROSITE" id="PS00371">
    <property type="entry name" value="PTS_EIIA_TYPE_1_HIS"/>
    <property type="match status" value="1"/>
</dbReference>
<feature type="transmembrane region" description="Helical" evidence="12">
    <location>
        <begin position="143"/>
        <end position="163"/>
    </location>
</feature>
<evidence type="ECO:0000256" key="11">
    <source>
        <dbReference type="PROSITE-ProRule" id="PRU00421"/>
    </source>
</evidence>
<dbReference type="PROSITE" id="PS51093">
    <property type="entry name" value="PTS_EIIA_TYPE_1"/>
    <property type="match status" value="1"/>
</dbReference>
<feature type="transmembrane region" description="Helical" evidence="12">
    <location>
        <begin position="382"/>
        <end position="403"/>
    </location>
</feature>
<protein>
    <submittedName>
        <fullName evidence="16">PTS system beta-glucosides-specific IIC component</fullName>
    </submittedName>
</protein>
<dbReference type="SUPFAM" id="SSF51261">
    <property type="entry name" value="Duplicated hybrid motif"/>
    <property type="match status" value="1"/>
</dbReference>
<dbReference type="InterPro" id="IPR001127">
    <property type="entry name" value="PTS_EIIA_1_perm"/>
</dbReference>
<evidence type="ECO:0000256" key="7">
    <source>
        <dbReference type="ARBA" id="ARBA00022692"/>
    </source>
</evidence>
<dbReference type="EMBL" id="JAUSUR010000009">
    <property type="protein sequence ID" value="MDQ0363018.1"/>
    <property type="molecule type" value="Genomic_DNA"/>
</dbReference>
<feature type="transmembrane region" description="Helical" evidence="12">
    <location>
        <begin position="214"/>
        <end position="235"/>
    </location>
</feature>
<keyword evidence="7 12" id="KW-0812">Transmembrane</keyword>
<evidence type="ECO:0000259" key="14">
    <source>
        <dbReference type="PROSITE" id="PS51098"/>
    </source>
</evidence>
<organism evidence="16 17">
    <name type="scientific">Breznakia pachnodae</name>
    <dbReference type="NCBI Taxonomy" id="265178"/>
    <lineage>
        <taxon>Bacteria</taxon>
        <taxon>Bacillati</taxon>
        <taxon>Bacillota</taxon>
        <taxon>Erysipelotrichia</taxon>
        <taxon>Erysipelotrichales</taxon>
        <taxon>Erysipelotrichaceae</taxon>
        <taxon>Breznakia</taxon>
    </lineage>
</organism>
<keyword evidence="8" id="KW-0418">Kinase</keyword>
<comment type="caution">
    <text evidence="16">The sequence shown here is derived from an EMBL/GenBank/DDBJ whole genome shotgun (WGS) entry which is preliminary data.</text>
</comment>
<dbReference type="Pfam" id="PF00367">
    <property type="entry name" value="PTS_EIIB"/>
    <property type="match status" value="1"/>
</dbReference>
<dbReference type="NCBIfam" id="TIGR00830">
    <property type="entry name" value="PTBA"/>
    <property type="match status" value="1"/>
</dbReference>
<evidence type="ECO:0000256" key="3">
    <source>
        <dbReference type="ARBA" id="ARBA00022475"/>
    </source>
</evidence>
<feature type="transmembrane region" description="Helical" evidence="12">
    <location>
        <begin position="115"/>
        <end position="137"/>
    </location>
</feature>
<evidence type="ECO:0000313" key="17">
    <source>
        <dbReference type="Proteomes" id="UP001230220"/>
    </source>
</evidence>
<feature type="transmembrane region" description="Helical" evidence="12">
    <location>
        <begin position="423"/>
        <end position="445"/>
    </location>
</feature>
<evidence type="ECO:0000256" key="8">
    <source>
        <dbReference type="ARBA" id="ARBA00022777"/>
    </source>
</evidence>
<evidence type="ECO:0000256" key="2">
    <source>
        <dbReference type="ARBA" id="ARBA00022448"/>
    </source>
</evidence>
<keyword evidence="4" id="KW-0762">Sugar transport</keyword>
<dbReference type="CDD" id="cd00212">
    <property type="entry name" value="PTS_IIB_glc"/>
    <property type="match status" value="1"/>
</dbReference>
<keyword evidence="17" id="KW-1185">Reference proteome</keyword>
<dbReference type="RefSeq" id="WP_307411454.1">
    <property type="nucleotide sequence ID" value="NZ_JAUSUR010000009.1"/>
</dbReference>
<feature type="domain" description="PTS EIIA type-1" evidence="13">
    <location>
        <begin position="476"/>
        <end position="580"/>
    </location>
</feature>
<evidence type="ECO:0000313" key="16">
    <source>
        <dbReference type="EMBL" id="MDQ0363018.1"/>
    </source>
</evidence>
<dbReference type="Gene3D" id="2.70.70.10">
    <property type="entry name" value="Glucose Permease (Domain IIA)"/>
    <property type="match status" value="1"/>
</dbReference>
<dbReference type="InterPro" id="IPR003352">
    <property type="entry name" value="PTS_EIIC"/>
</dbReference>
<evidence type="ECO:0000256" key="1">
    <source>
        <dbReference type="ARBA" id="ARBA00004651"/>
    </source>
</evidence>
<keyword evidence="5" id="KW-0808">Transferase</keyword>
<sequence>MKIETLAKEIVELVGGKDNIIDLTHCVTRLRFVVKDDSLVEYNKLEALDEVMKAQLKGGQVQVVIGAKVEMVFNQVIKDIGFDKIEKAKAKPTGKKENLFNRIIRSLSEILTPPLPAIIGGGLIKAILFACANYGWIDAESTTYFVLNIAGDAMFYFFPFLLAVSAAEKFKTNKFMALTLAGVLMYPSLLNLATAGEISQLMLFDIFPIQVVSYSSSVLPIIMIVWLLKYIYGFFQQKLPEVINMTFTPILTLLIMVPVSLVLIAPIGYYIGEYIGQGVQAIVEVAPVPAAFVIAGLRPLFVLTGVHHTLRPLKLQEFATNGFTRLGMMEIMSTMAQATAALGMYLILKNKREKQIALSATTSGYLGITEPALYGILVKYKVSFAAAIIGGGLGASVAVLLGGRSYAPVMASVLSIPVMAGDGFTGAIIGLVVTVVTTLAITIIFGRKSIEKSELNNVSVQSPVEGKVIAIDTIDDSVFAQELIGKSVAIMPSDGKIYAPFDGEVSMLYKTKHAIGLRSSDGIELLVHIGIDTVNLEGKYFKEHVRQNQFFKTGDLLIEFDLDAIKKEEYNPVVICSITNTNEYEDIQKALPSKVGIGHEIFAVSGGLGNE</sequence>
<dbReference type="InterPro" id="IPR050558">
    <property type="entry name" value="PTS_Sugar-Specific_Components"/>
</dbReference>
<dbReference type="InterPro" id="IPR018113">
    <property type="entry name" value="PTrfase_EIIB_Cys"/>
</dbReference>
<keyword evidence="3" id="KW-1003">Cell membrane</keyword>
<evidence type="ECO:0000256" key="5">
    <source>
        <dbReference type="ARBA" id="ARBA00022679"/>
    </source>
</evidence>
<dbReference type="PANTHER" id="PTHR30175">
    <property type="entry name" value="PHOSPHOTRANSFERASE SYSTEM TRANSPORT PROTEIN"/>
    <property type="match status" value="1"/>
</dbReference>
<dbReference type="Pfam" id="PF02378">
    <property type="entry name" value="PTS_EIIC"/>
    <property type="match status" value="1"/>
</dbReference>
<dbReference type="PROSITE" id="PS01035">
    <property type="entry name" value="PTS_EIIB_TYPE_1_CYS"/>
    <property type="match status" value="1"/>
</dbReference>
<keyword evidence="9 12" id="KW-1133">Transmembrane helix</keyword>
<dbReference type="InterPro" id="IPR011055">
    <property type="entry name" value="Dup_hybrid_motif"/>
</dbReference>
<name>A0ABU0E7Y6_9FIRM</name>
<evidence type="ECO:0000256" key="12">
    <source>
        <dbReference type="SAM" id="Phobius"/>
    </source>
</evidence>
<keyword evidence="10 12" id="KW-0472">Membrane</keyword>
<dbReference type="InterPro" id="IPR013013">
    <property type="entry name" value="PTS_EIIC_1"/>
</dbReference>
<keyword evidence="6" id="KW-0598">Phosphotransferase system</keyword>
<comment type="subcellular location">
    <subcellularLocation>
        <location evidence="1">Cell membrane</location>
        <topology evidence="1">Multi-pass membrane protein</topology>
    </subcellularLocation>
</comment>
<accession>A0ABU0E7Y6</accession>
<evidence type="ECO:0000259" key="15">
    <source>
        <dbReference type="PROSITE" id="PS51103"/>
    </source>
</evidence>
<evidence type="ECO:0000259" key="13">
    <source>
        <dbReference type="PROSITE" id="PS51093"/>
    </source>
</evidence>